<accession>A0A2L2DNF8</accession>
<organismHost>
    <name type="scientific">Acanthamoeba polyphaga</name>
    <name type="common">Amoeba</name>
    <dbReference type="NCBI Taxonomy" id="5757"/>
</organismHost>
<organism evidence="1">
    <name type="scientific">Acanthamoeba polyphaga mimivirus</name>
    <name type="common">APMV</name>
    <dbReference type="NCBI Taxonomy" id="212035"/>
    <lineage>
        <taxon>Viruses</taxon>
        <taxon>Varidnaviria</taxon>
        <taxon>Bamfordvirae</taxon>
        <taxon>Nucleocytoviricota</taxon>
        <taxon>Megaviricetes</taxon>
        <taxon>Imitervirales</taxon>
        <taxon>Mimiviridae</taxon>
        <taxon>Megamimivirinae</taxon>
        <taxon>Mimivirus</taxon>
        <taxon>Mimivirus bradfordmassiliense</taxon>
    </lineage>
</organism>
<dbReference type="EMBL" id="MG602507">
    <property type="protein sequence ID" value="AVG46595.1"/>
    <property type="molecule type" value="Genomic_DNA"/>
</dbReference>
<proteinExistence type="predicted"/>
<protein>
    <submittedName>
        <fullName evidence="1">Uncharacterized protein</fullName>
    </submittedName>
</protein>
<sequence>MSNICSQCYLYRNYLHGSTCDSHGDPFDVIMNGKYYQAYCIPSDQNQSGKINIIIPKKIYNFDFD</sequence>
<name>A0A2L2DNF8_MIMIV</name>
<reference evidence="1" key="1">
    <citation type="journal article" date="2017" name="Front. Microbiol.">
        <title>Genome Characterization of the First Mimiviruses of Lineage C Isolated in Brazil.</title>
        <authorList>
            <person name="Assis F.L."/>
            <person name="Franco-Luiz A.P.M."/>
            <person name="Dos Santos R.N."/>
            <person name="Campos F.S."/>
            <person name="Dornas F.P."/>
            <person name="Borato P.V.M."/>
            <person name="Franco A.C."/>
            <person name="Abrahao J.S."/>
            <person name="Colson P."/>
            <person name="Scola B."/>
        </authorList>
    </citation>
    <scope>NUCLEOTIDE SEQUENCE [LARGE SCALE GENOMIC DNA]</scope>
</reference>
<dbReference type="Proteomes" id="UP000280369">
    <property type="component" value="Segment"/>
</dbReference>
<dbReference type="EMBL" id="MG602508">
    <property type="protein sequence ID" value="AVG47705.1"/>
    <property type="molecule type" value="Genomic_DNA"/>
</dbReference>
<dbReference type="Proteomes" id="UP000279644">
    <property type="component" value="Segment"/>
</dbReference>
<evidence type="ECO:0000313" key="1">
    <source>
        <dbReference type="EMBL" id="AVG47705.1"/>
    </source>
</evidence>